<reference evidence="2" key="1">
    <citation type="submission" date="2018-09" db="EMBL/GenBank/DDBJ databases">
        <title>Chryseolinea sp. KIS68-18 isolated from soil.</title>
        <authorList>
            <person name="Weon H.-Y."/>
            <person name="Kwon S.-W."/>
            <person name="Lee S.A."/>
        </authorList>
    </citation>
    <scope>NUCLEOTIDE SEQUENCE [LARGE SCALE GENOMIC DNA]</scope>
    <source>
        <strain evidence="2">KIS68-18</strain>
    </source>
</reference>
<dbReference type="SUPFAM" id="SSF69318">
    <property type="entry name" value="Integrin alpha N-terminal domain"/>
    <property type="match status" value="1"/>
</dbReference>
<evidence type="ECO:0000313" key="2">
    <source>
        <dbReference type="Proteomes" id="UP000266183"/>
    </source>
</evidence>
<protein>
    <recommendedName>
        <fullName evidence="3">VCBS repeat-containing protein</fullName>
    </recommendedName>
</protein>
<dbReference type="Proteomes" id="UP000266183">
    <property type="component" value="Chromosome"/>
</dbReference>
<organism evidence="1 2">
    <name type="scientific">Chryseolinea soli</name>
    <dbReference type="NCBI Taxonomy" id="2321403"/>
    <lineage>
        <taxon>Bacteria</taxon>
        <taxon>Pseudomonadati</taxon>
        <taxon>Bacteroidota</taxon>
        <taxon>Cytophagia</taxon>
        <taxon>Cytophagales</taxon>
        <taxon>Fulvivirgaceae</taxon>
        <taxon>Chryseolinea</taxon>
    </lineage>
</organism>
<dbReference type="InterPro" id="IPR028994">
    <property type="entry name" value="Integrin_alpha_N"/>
</dbReference>
<dbReference type="OrthoDB" id="1158494at2"/>
<sequence>MNDSRALFLMFVLLLFCDVLQAQYPFEKFPAIQYKEFDNWKEYDRLEKEQKIHFTLTIPDFYVNHDTVTIQLTGFRDRMDTALIRVFRNKNLIKKIKEPMFFISTNVRDQPVRVADINGDSLDDIKLVIPYMGNGIASLNVRVIYFFQKTDGSFHKISFFDKMGGPERDFNTDNNFEIVTMTLDHYENHSYWTFNIYNFENGTLVNQNQKYGYPIMIQFLYRDNYKVTNKISAQKMKSFEKTLPEDFDKK</sequence>
<keyword evidence="2" id="KW-1185">Reference proteome</keyword>
<dbReference type="RefSeq" id="WP_119754102.1">
    <property type="nucleotide sequence ID" value="NZ_CP032382.1"/>
</dbReference>
<dbReference type="KEGG" id="chk:D4L85_09520"/>
<evidence type="ECO:0008006" key="3">
    <source>
        <dbReference type="Google" id="ProtNLM"/>
    </source>
</evidence>
<name>A0A385SKC3_9BACT</name>
<accession>A0A385SKC3</accession>
<dbReference type="EMBL" id="CP032382">
    <property type="protein sequence ID" value="AYB30801.1"/>
    <property type="molecule type" value="Genomic_DNA"/>
</dbReference>
<dbReference type="AlphaFoldDB" id="A0A385SKC3"/>
<evidence type="ECO:0000313" key="1">
    <source>
        <dbReference type="EMBL" id="AYB30801.1"/>
    </source>
</evidence>
<gene>
    <name evidence="1" type="ORF">D4L85_09520</name>
</gene>
<proteinExistence type="predicted"/>